<reference evidence="2" key="1">
    <citation type="journal article" date="2013" name="Nature">
        <title>Draft genome of the wheat A-genome progenitor Triticum urartu.</title>
        <authorList>
            <person name="Ling H.Q."/>
            <person name="Zhao S."/>
            <person name="Liu D."/>
            <person name="Wang J."/>
            <person name="Sun H."/>
            <person name="Zhang C."/>
            <person name="Fan H."/>
            <person name="Li D."/>
            <person name="Dong L."/>
            <person name="Tao Y."/>
            <person name="Gao C."/>
            <person name="Wu H."/>
            <person name="Li Y."/>
            <person name="Cui Y."/>
            <person name="Guo X."/>
            <person name="Zheng S."/>
            <person name="Wang B."/>
            <person name="Yu K."/>
            <person name="Liang Q."/>
            <person name="Yang W."/>
            <person name="Lou X."/>
            <person name="Chen J."/>
            <person name="Feng M."/>
            <person name="Jian J."/>
            <person name="Zhang X."/>
            <person name="Luo G."/>
            <person name="Jiang Y."/>
            <person name="Liu J."/>
            <person name="Wang Z."/>
            <person name="Sha Y."/>
            <person name="Zhang B."/>
            <person name="Wu H."/>
            <person name="Tang D."/>
            <person name="Shen Q."/>
            <person name="Xue P."/>
            <person name="Zou S."/>
            <person name="Wang X."/>
            <person name="Liu X."/>
            <person name="Wang F."/>
            <person name="Yang Y."/>
            <person name="An X."/>
            <person name="Dong Z."/>
            <person name="Zhang K."/>
            <person name="Zhang X."/>
            <person name="Luo M.C."/>
            <person name="Dvorak J."/>
            <person name="Tong Y."/>
            <person name="Wang J."/>
            <person name="Yang H."/>
            <person name="Li Z."/>
            <person name="Wang D."/>
            <person name="Zhang A."/>
            <person name="Wang J."/>
        </authorList>
    </citation>
    <scope>NUCLEOTIDE SEQUENCE</scope>
    <source>
        <strain evidence="2">cv. G1812</strain>
    </source>
</reference>
<sequence>MRNNNNKIEKMKVKLVQVHRGAIYKKNRLKRYIAAKTYFWSTAAIEHVFKAKNQHLKVSK</sequence>
<reference evidence="1" key="3">
    <citation type="submission" date="2022-06" db="UniProtKB">
        <authorList>
            <consortium name="EnsemblPlants"/>
        </authorList>
    </citation>
    <scope>IDENTIFICATION</scope>
</reference>
<evidence type="ECO:0000313" key="1">
    <source>
        <dbReference type="EnsemblPlants" id="TuG1812G0600001301.01.T01.cds290627"/>
    </source>
</evidence>
<dbReference type="Proteomes" id="UP000015106">
    <property type="component" value="Chromosome 6"/>
</dbReference>
<proteinExistence type="predicted"/>
<dbReference type="AlphaFoldDB" id="A0A8R7UPV5"/>
<reference evidence="1" key="2">
    <citation type="submission" date="2018-03" db="EMBL/GenBank/DDBJ databases">
        <title>The Triticum urartu genome reveals the dynamic nature of wheat genome evolution.</title>
        <authorList>
            <person name="Ling H."/>
            <person name="Ma B."/>
            <person name="Shi X."/>
            <person name="Liu H."/>
            <person name="Dong L."/>
            <person name="Sun H."/>
            <person name="Cao Y."/>
            <person name="Gao Q."/>
            <person name="Zheng S."/>
            <person name="Li Y."/>
            <person name="Yu Y."/>
            <person name="Du H."/>
            <person name="Qi M."/>
            <person name="Li Y."/>
            <person name="Yu H."/>
            <person name="Cui Y."/>
            <person name="Wang N."/>
            <person name="Chen C."/>
            <person name="Wu H."/>
            <person name="Zhao Y."/>
            <person name="Zhang J."/>
            <person name="Li Y."/>
            <person name="Zhou W."/>
            <person name="Zhang B."/>
            <person name="Hu W."/>
            <person name="Eijk M."/>
            <person name="Tang J."/>
            <person name="Witsenboer H."/>
            <person name="Zhao S."/>
            <person name="Li Z."/>
            <person name="Zhang A."/>
            <person name="Wang D."/>
            <person name="Liang C."/>
        </authorList>
    </citation>
    <scope>NUCLEOTIDE SEQUENCE [LARGE SCALE GENOMIC DNA]</scope>
    <source>
        <strain evidence="1">cv. G1812</strain>
    </source>
</reference>
<dbReference type="EnsemblPlants" id="TuG1812G0600001301.01.T01">
    <property type="protein sequence ID" value="TuG1812G0600001301.01.T01.cds290627"/>
    <property type="gene ID" value="TuG1812G0600001301.01"/>
</dbReference>
<evidence type="ECO:0000313" key="2">
    <source>
        <dbReference type="Proteomes" id="UP000015106"/>
    </source>
</evidence>
<protein>
    <submittedName>
        <fullName evidence="1">Uncharacterized protein</fullName>
    </submittedName>
</protein>
<keyword evidence="2" id="KW-1185">Reference proteome</keyword>
<organism evidence="1 2">
    <name type="scientific">Triticum urartu</name>
    <name type="common">Red wild einkorn</name>
    <name type="synonym">Crithodium urartu</name>
    <dbReference type="NCBI Taxonomy" id="4572"/>
    <lineage>
        <taxon>Eukaryota</taxon>
        <taxon>Viridiplantae</taxon>
        <taxon>Streptophyta</taxon>
        <taxon>Embryophyta</taxon>
        <taxon>Tracheophyta</taxon>
        <taxon>Spermatophyta</taxon>
        <taxon>Magnoliopsida</taxon>
        <taxon>Liliopsida</taxon>
        <taxon>Poales</taxon>
        <taxon>Poaceae</taxon>
        <taxon>BOP clade</taxon>
        <taxon>Pooideae</taxon>
        <taxon>Triticodae</taxon>
        <taxon>Triticeae</taxon>
        <taxon>Triticinae</taxon>
        <taxon>Triticum</taxon>
    </lineage>
</organism>
<accession>A0A8R7UPV5</accession>
<name>A0A8R7UPV5_TRIUA</name>
<dbReference type="Gramene" id="TuG1812G0600001301.01.T01">
    <property type="protein sequence ID" value="TuG1812G0600001301.01.T01.cds290627"/>
    <property type="gene ID" value="TuG1812G0600001301.01"/>
</dbReference>